<reference evidence="3 4" key="1">
    <citation type="submission" date="2006-06" db="EMBL/GenBank/DDBJ databases">
        <title>Complete sequence of Rubrobacter xylanophilus DSM 9941.</title>
        <authorList>
            <consortium name="US DOE Joint Genome Institute"/>
            <person name="Copeland A."/>
            <person name="Lucas S."/>
            <person name="Lapidus A."/>
            <person name="Barry K."/>
            <person name="Detter J.C."/>
            <person name="Glavina del Rio T."/>
            <person name="Hammon N."/>
            <person name="Israni S."/>
            <person name="Dalin E."/>
            <person name="Tice H."/>
            <person name="Pitluck S."/>
            <person name="Munk A.C."/>
            <person name="Brettin T."/>
            <person name="Bruce D."/>
            <person name="Han C."/>
            <person name="Tapia R."/>
            <person name="Gilna P."/>
            <person name="Schmutz J."/>
            <person name="Larimer F."/>
            <person name="Land M."/>
            <person name="Hauser L."/>
            <person name="Kyrpides N."/>
            <person name="Lykidis A."/>
            <person name="da Costa M.S."/>
            <person name="Rainey F.A."/>
            <person name="Empadinhas N."/>
            <person name="Jolivet E."/>
            <person name="Battista J.R."/>
            <person name="Richardson P."/>
        </authorList>
    </citation>
    <scope>NUCLEOTIDE SEQUENCE [LARGE SCALE GENOMIC DNA]</scope>
    <source>
        <strain evidence="4">DSM 9941 / NBRC 16129 / PRD-1</strain>
    </source>
</reference>
<dbReference type="Gene3D" id="3.90.280.10">
    <property type="entry name" value="PEBP-like"/>
    <property type="match status" value="1"/>
</dbReference>
<dbReference type="KEGG" id="rxy:Rxyl_1789"/>
<proteinExistence type="inferred from homology"/>
<evidence type="ECO:0000256" key="1">
    <source>
        <dbReference type="ARBA" id="ARBA00007120"/>
    </source>
</evidence>
<evidence type="ECO:0000313" key="4">
    <source>
        <dbReference type="Proteomes" id="UP000006637"/>
    </source>
</evidence>
<evidence type="ECO:0000313" key="3">
    <source>
        <dbReference type="EMBL" id="ABG04748.1"/>
    </source>
</evidence>
<dbReference type="STRING" id="266117.Rxyl_1789"/>
<organism evidence="3 4">
    <name type="scientific">Rubrobacter xylanophilus (strain DSM 9941 / JCM 11954 / NBRC 16129 / PRD-1)</name>
    <dbReference type="NCBI Taxonomy" id="266117"/>
    <lineage>
        <taxon>Bacteria</taxon>
        <taxon>Bacillati</taxon>
        <taxon>Actinomycetota</taxon>
        <taxon>Rubrobacteria</taxon>
        <taxon>Rubrobacterales</taxon>
        <taxon>Rubrobacteraceae</taxon>
        <taxon>Rubrobacter</taxon>
    </lineage>
</organism>
<dbReference type="PhylomeDB" id="Q1AV30"/>
<dbReference type="InterPro" id="IPR005247">
    <property type="entry name" value="YbhB_YbcL/LppC-like"/>
</dbReference>
<dbReference type="EMBL" id="CP000386">
    <property type="protein sequence ID" value="ABG04748.1"/>
    <property type="molecule type" value="Genomic_DNA"/>
</dbReference>
<sequence>MRSSQHSSSPCGSILRGEGKATRGVGHDHPGVEPRLRGGRPHPDKVHGRGRGRLPAAAVERGARGDAGAGAHLRRPRRPHPHPFVHWVLYRIPPETTSLEEGGIPPGALEGTNDFGRTGYGGPMPPRGHGPHRYHFRVYALDAGLQVRPGLGKDELLAAMEGHVLDRGELVGTYERR</sequence>
<gene>
    <name evidence="3" type="ordered locus">Rxyl_1789</name>
</gene>
<accession>Q1AV30</accession>
<dbReference type="PANTHER" id="PTHR30289">
    <property type="entry name" value="UNCHARACTERIZED PROTEIN YBCL-RELATED"/>
    <property type="match status" value="1"/>
</dbReference>
<dbReference type="InterPro" id="IPR008914">
    <property type="entry name" value="PEBP"/>
</dbReference>
<feature type="compositionally biased region" description="Basic and acidic residues" evidence="2">
    <location>
        <begin position="17"/>
        <end position="47"/>
    </location>
</feature>
<dbReference type="NCBIfam" id="TIGR00481">
    <property type="entry name" value="YbhB/YbcL family Raf kinase inhibitor-like protein"/>
    <property type="match status" value="1"/>
</dbReference>
<dbReference type="SUPFAM" id="SSF49777">
    <property type="entry name" value="PEBP-like"/>
    <property type="match status" value="1"/>
</dbReference>
<dbReference type="CDD" id="cd00865">
    <property type="entry name" value="PEBP_bact_arch"/>
    <property type="match status" value="1"/>
</dbReference>
<comment type="similarity">
    <text evidence="1">Belongs to the UPF0098 family.</text>
</comment>
<keyword evidence="4" id="KW-1185">Reference proteome</keyword>
<dbReference type="PANTHER" id="PTHR30289:SF1">
    <property type="entry name" value="PEBP (PHOSPHATIDYLETHANOLAMINE-BINDING PROTEIN) FAMILY PROTEIN"/>
    <property type="match status" value="1"/>
</dbReference>
<dbReference type="eggNOG" id="COG1881">
    <property type="taxonomic scope" value="Bacteria"/>
</dbReference>
<feature type="region of interest" description="Disordered" evidence="2">
    <location>
        <begin position="1"/>
        <end position="79"/>
    </location>
</feature>
<dbReference type="AlphaFoldDB" id="Q1AV30"/>
<protein>
    <submittedName>
        <fullName evidence="3">Phospholipid-binding protein, PBP family</fullName>
    </submittedName>
</protein>
<dbReference type="InterPro" id="IPR036610">
    <property type="entry name" value="PEBP-like_sf"/>
</dbReference>
<feature type="compositionally biased region" description="Polar residues" evidence="2">
    <location>
        <begin position="1"/>
        <end position="11"/>
    </location>
</feature>
<dbReference type="HOGENOM" id="CLU_083918_3_2_11"/>
<evidence type="ECO:0000256" key="2">
    <source>
        <dbReference type="SAM" id="MobiDB-lite"/>
    </source>
</evidence>
<dbReference type="Proteomes" id="UP000006637">
    <property type="component" value="Chromosome"/>
</dbReference>
<dbReference type="Pfam" id="PF01161">
    <property type="entry name" value="PBP"/>
    <property type="match status" value="1"/>
</dbReference>
<name>Q1AV30_RUBXD</name>